<dbReference type="PANTHER" id="PTHR33744:SF7">
    <property type="entry name" value="PUCR FAMILY TRANSCRIPTIONAL REGULATOR"/>
    <property type="match status" value="1"/>
</dbReference>
<dbReference type="Proteomes" id="UP000533476">
    <property type="component" value="Unassembled WGS sequence"/>
</dbReference>
<dbReference type="InterPro" id="IPR051448">
    <property type="entry name" value="CdaR-like_regulators"/>
</dbReference>
<dbReference type="Gene3D" id="3.30.450.40">
    <property type="match status" value="1"/>
</dbReference>
<evidence type="ECO:0000313" key="3">
    <source>
        <dbReference type="Proteomes" id="UP000533476"/>
    </source>
</evidence>
<comment type="caution">
    <text evidence="2">The sequence shown here is derived from an EMBL/GenBank/DDBJ whole genome shotgun (WGS) entry which is preliminary data.</text>
</comment>
<reference evidence="2 3" key="1">
    <citation type="submission" date="2020-04" db="EMBL/GenBank/DDBJ databases">
        <authorList>
            <person name="Zhang R."/>
            <person name="Schippers A."/>
        </authorList>
    </citation>
    <scope>NUCLEOTIDE SEQUENCE [LARGE SCALE GENOMIC DNA]</scope>
    <source>
        <strain evidence="2 3">DSM 109850</strain>
    </source>
</reference>
<dbReference type="InterPro" id="IPR025736">
    <property type="entry name" value="PucR_C-HTH_dom"/>
</dbReference>
<proteinExistence type="predicted"/>
<organism evidence="2 3">
    <name type="scientific">Sulfobacillus harzensis</name>
    <dbReference type="NCBI Taxonomy" id="2729629"/>
    <lineage>
        <taxon>Bacteria</taxon>
        <taxon>Bacillati</taxon>
        <taxon>Bacillota</taxon>
        <taxon>Clostridia</taxon>
        <taxon>Eubacteriales</taxon>
        <taxon>Clostridiales Family XVII. Incertae Sedis</taxon>
        <taxon>Sulfobacillus</taxon>
    </lineage>
</organism>
<dbReference type="EMBL" id="JABBVZ010000019">
    <property type="protein sequence ID" value="NMP22233.1"/>
    <property type="molecule type" value="Genomic_DNA"/>
</dbReference>
<dbReference type="SMART" id="SM00065">
    <property type="entry name" value="GAF"/>
    <property type="match status" value="1"/>
</dbReference>
<dbReference type="Gene3D" id="1.10.10.2840">
    <property type="entry name" value="PucR C-terminal helix-turn-helix domain"/>
    <property type="match status" value="1"/>
</dbReference>
<dbReference type="PANTHER" id="PTHR33744">
    <property type="entry name" value="CARBOHYDRATE DIACID REGULATOR"/>
    <property type="match status" value="1"/>
</dbReference>
<gene>
    <name evidence="2" type="ORF">HIJ39_07690</name>
</gene>
<protein>
    <submittedName>
        <fullName evidence="2">GAF domain-containing protein</fullName>
    </submittedName>
</protein>
<dbReference type="InterPro" id="IPR042070">
    <property type="entry name" value="PucR_C-HTH_sf"/>
</dbReference>
<evidence type="ECO:0000313" key="2">
    <source>
        <dbReference type="EMBL" id="NMP22233.1"/>
    </source>
</evidence>
<name>A0A7Y0Q1M3_9FIRM</name>
<evidence type="ECO:0000259" key="1">
    <source>
        <dbReference type="SMART" id="SM00065"/>
    </source>
</evidence>
<dbReference type="Pfam" id="PF13185">
    <property type="entry name" value="GAF_2"/>
    <property type="match status" value="1"/>
</dbReference>
<accession>A0A7Y0Q1M3</accession>
<keyword evidence="3" id="KW-1185">Reference proteome</keyword>
<feature type="domain" description="GAF" evidence="1">
    <location>
        <begin position="16"/>
        <end position="177"/>
    </location>
</feature>
<dbReference type="InterPro" id="IPR003018">
    <property type="entry name" value="GAF"/>
</dbReference>
<dbReference type="SUPFAM" id="SSF55781">
    <property type="entry name" value="GAF domain-like"/>
    <property type="match status" value="1"/>
</dbReference>
<dbReference type="Pfam" id="PF13556">
    <property type="entry name" value="HTH_30"/>
    <property type="match status" value="1"/>
</dbReference>
<dbReference type="AlphaFoldDB" id="A0A7Y0Q1M3"/>
<dbReference type="InterPro" id="IPR029016">
    <property type="entry name" value="GAF-like_dom_sf"/>
</dbReference>
<sequence length="511" mass="57171">MEKLLSLTRRLTARRDMDSLLQELLDGSTALIPGADFVCVFLYRPDLNALVPVGGIGFDLGILSQIQLKPGESMTGKAFVEGRPLLLPSPEVIREAQANLSPDHDRAVRRAVGRPDNPVRSSLAVPMATDDRILGVLVIDNYDTDRDFTTVDLAVATSLADHAAVAVLNAEEYQAVQTLSQELQRTMTVQHRLLSSMMSSHGSLENLLRSLWRTIRRPFRLLEANGEVVAERGALAQPASFAVMAGQEHLGELQVSGPVHGFERLAVEQALPLIALEFLKEAARRQERLHAQAEAFRRIWDRDYGAVDALLQQYGLHQGHPRMALISGPPPTIVGRLTRMKDVPVMQRSQDLLLLVSDETWPRIRAMVDADTPVILGWPLDDSHDLRSEFAGLLLLLEAARRLGYPRLHGEVRLSEFPEMTLIAAVPGPVRRWFCDAVLSPLAGECELFETIKVWVFADRSYERTAAVMHTHPNTIRYRVDKARRRWGQPWDDRTAALLRWAFLAELDADL</sequence>